<evidence type="ECO:0000313" key="3">
    <source>
        <dbReference type="RefSeq" id="XP_006825508.1"/>
    </source>
</evidence>
<dbReference type="InterPro" id="IPR036291">
    <property type="entry name" value="NAD(P)-bd_dom_sf"/>
</dbReference>
<feature type="non-terminal residue" evidence="3">
    <location>
        <position position="211"/>
    </location>
</feature>
<organism evidence="2 3">
    <name type="scientific">Saccoglossus kowalevskii</name>
    <name type="common">Acorn worm</name>
    <dbReference type="NCBI Taxonomy" id="10224"/>
    <lineage>
        <taxon>Eukaryota</taxon>
        <taxon>Metazoa</taxon>
        <taxon>Hemichordata</taxon>
        <taxon>Enteropneusta</taxon>
        <taxon>Harrimaniidae</taxon>
        <taxon>Saccoglossus</taxon>
    </lineage>
</organism>
<reference evidence="3" key="1">
    <citation type="submission" date="2025-08" db="UniProtKB">
        <authorList>
            <consortium name="RefSeq"/>
        </authorList>
    </citation>
    <scope>IDENTIFICATION</scope>
    <source>
        <tissue evidence="3">Testes</tissue>
    </source>
</reference>
<accession>A0ABM0MZR7</accession>
<feature type="domain" description="Gfo/Idh/MocA-like oxidoreductase N-terminal" evidence="1">
    <location>
        <begin position="5"/>
        <end position="148"/>
    </location>
</feature>
<proteinExistence type="predicted"/>
<name>A0ABM0MZR7_SACKO</name>
<dbReference type="InterPro" id="IPR051450">
    <property type="entry name" value="Gfo/Idh/MocA_Oxidoreductases"/>
</dbReference>
<dbReference type="SUPFAM" id="SSF51735">
    <property type="entry name" value="NAD(P)-binding Rossmann-fold domains"/>
    <property type="match status" value="1"/>
</dbReference>
<protein>
    <submittedName>
        <fullName evidence="3">Uncharacterized protein LOC102808858</fullName>
    </submittedName>
</protein>
<dbReference type="Pfam" id="PF01408">
    <property type="entry name" value="GFO_IDH_MocA"/>
    <property type="match status" value="1"/>
</dbReference>
<dbReference type="PANTHER" id="PTHR43377">
    <property type="entry name" value="BILIVERDIN REDUCTASE A"/>
    <property type="match status" value="1"/>
</dbReference>
<dbReference type="Proteomes" id="UP000694865">
    <property type="component" value="Unplaced"/>
</dbReference>
<dbReference type="PANTHER" id="PTHR43377:SF2">
    <property type="entry name" value="BINDING ROSSMANN FOLD OXIDOREDUCTASE, PUTATIVE (AFU_ORTHOLOGUE AFUA_4G00560)-RELATED"/>
    <property type="match status" value="1"/>
</dbReference>
<dbReference type="InterPro" id="IPR000683">
    <property type="entry name" value="Gfo/Idh/MocA-like_OxRdtase_N"/>
</dbReference>
<dbReference type="GeneID" id="102808858"/>
<evidence type="ECO:0000313" key="2">
    <source>
        <dbReference type="Proteomes" id="UP000694865"/>
    </source>
</evidence>
<gene>
    <name evidence="3" type="primary">LOC102808858</name>
</gene>
<sequence>MKQVKAIIIGAGNRGQGYATYAEDFPQYLKLSQIEELRSNLFVGELEIRIKLIVGVCDPLEIRRKRLQEIHNIPDDRVFCDWSDVVKVDKFADAVIVTTPDQFHKAPSVACADKGYHVLLEKPMAISADDCCAIAAACKRNNVMLVVCHVLRYAGWVKKIKELIDSGVIGDVVNIQHTEPPEGAGMKCMDCKVEKNCPYSAKKLYLEGVSK</sequence>
<evidence type="ECO:0000259" key="1">
    <source>
        <dbReference type="Pfam" id="PF01408"/>
    </source>
</evidence>
<dbReference type="Gene3D" id="3.40.50.720">
    <property type="entry name" value="NAD(P)-binding Rossmann-like Domain"/>
    <property type="match status" value="1"/>
</dbReference>
<keyword evidence="2" id="KW-1185">Reference proteome</keyword>
<dbReference type="RefSeq" id="XP_006825508.1">
    <property type="nucleotide sequence ID" value="XM_006825445.1"/>
</dbReference>